<sequence length="130" mass="13893">MHIMSQATSQSLILFAHGARDPAWAAPFERLRALTQAAMPGTSVELAFLELMQPDLPSVAARQIAAGSRRVTVIPVFLGQGGHVRRDLPELLEQLRQAHPGVEVRTVAAVGEDEAVLQAIAAYCVGTVNS</sequence>
<dbReference type="AlphaFoldDB" id="A0A225SZ35"/>
<keyword evidence="2" id="KW-0456">Lyase</keyword>
<dbReference type="GO" id="GO:0016829">
    <property type="term" value="F:lyase activity"/>
    <property type="evidence" value="ECO:0007669"/>
    <property type="project" value="UniProtKB-KW"/>
</dbReference>
<dbReference type="Pfam" id="PF01903">
    <property type="entry name" value="CbiX"/>
    <property type="match status" value="1"/>
</dbReference>
<dbReference type="PANTHER" id="PTHR33542">
    <property type="entry name" value="SIROHYDROCHLORIN FERROCHELATASE, CHLOROPLASTIC"/>
    <property type="match status" value="1"/>
</dbReference>
<reference evidence="3 4" key="1">
    <citation type="journal article" date="2010" name="Int. J. Syst. Evol. Microbiol.">
        <title>Reclassification of Herbaspirillum putei as a later heterotypic synonym of Herbaspirillum huttiense, with the description of H. huttiense subsp. huttiense subsp. nov. and H. huttiense subsp. putei subsp. nov., comb. nov., and description of Herbaspirillum aquaticum sp. nov.</title>
        <authorList>
            <person name="Dobritsa A.P."/>
            <person name="Reddy M.C."/>
            <person name="Samadpour M."/>
        </authorList>
    </citation>
    <scope>NUCLEOTIDE SEQUENCE [LARGE SCALE GENOMIC DNA]</scope>
    <source>
        <strain evidence="3 4">IEH 4430</strain>
    </source>
</reference>
<evidence type="ECO:0000313" key="4">
    <source>
        <dbReference type="Proteomes" id="UP000214747"/>
    </source>
</evidence>
<keyword evidence="4" id="KW-1185">Reference proteome</keyword>
<dbReference type="GO" id="GO:0046872">
    <property type="term" value="F:metal ion binding"/>
    <property type="evidence" value="ECO:0007669"/>
    <property type="project" value="UniProtKB-KW"/>
</dbReference>
<keyword evidence="1" id="KW-0479">Metal-binding</keyword>
<comment type="caution">
    <text evidence="3">The sequence shown here is derived from an EMBL/GenBank/DDBJ whole genome shotgun (WGS) entry which is preliminary data.</text>
</comment>
<dbReference type="EMBL" id="NJGV01000001">
    <property type="protein sequence ID" value="OWY36536.1"/>
    <property type="molecule type" value="Genomic_DNA"/>
</dbReference>
<dbReference type="SUPFAM" id="SSF53800">
    <property type="entry name" value="Chelatase"/>
    <property type="match status" value="1"/>
</dbReference>
<gene>
    <name evidence="3" type="ORF">CEJ45_00055</name>
</gene>
<dbReference type="PANTHER" id="PTHR33542:SF5">
    <property type="entry name" value="FERROCHELATASE CHE1"/>
    <property type="match status" value="1"/>
</dbReference>
<name>A0A225SZ35_9BURK</name>
<evidence type="ECO:0000256" key="2">
    <source>
        <dbReference type="ARBA" id="ARBA00023239"/>
    </source>
</evidence>
<protein>
    <submittedName>
        <fullName evidence="3">Cobalamin biosynthesis protein CbiX</fullName>
    </submittedName>
</protein>
<dbReference type="Proteomes" id="UP000214747">
    <property type="component" value="Unassembled WGS sequence"/>
</dbReference>
<evidence type="ECO:0000313" key="3">
    <source>
        <dbReference type="EMBL" id="OWY36536.1"/>
    </source>
</evidence>
<dbReference type="Gene3D" id="3.40.50.1400">
    <property type="match status" value="1"/>
</dbReference>
<dbReference type="InterPro" id="IPR002762">
    <property type="entry name" value="CbiX-like"/>
</dbReference>
<dbReference type="CDD" id="cd03416">
    <property type="entry name" value="CbiX_SirB_N"/>
    <property type="match status" value="1"/>
</dbReference>
<proteinExistence type="predicted"/>
<accession>A0A225SZ35</accession>
<organism evidence="3 4">
    <name type="scientific">Herbaspirillum aquaticum</name>
    <dbReference type="NCBI Taxonomy" id="568783"/>
    <lineage>
        <taxon>Bacteria</taxon>
        <taxon>Pseudomonadati</taxon>
        <taxon>Pseudomonadota</taxon>
        <taxon>Betaproteobacteria</taxon>
        <taxon>Burkholderiales</taxon>
        <taxon>Oxalobacteraceae</taxon>
        <taxon>Herbaspirillum</taxon>
    </lineage>
</organism>
<evidence type="ECO:0000256" key="1">
    <source>
        <dbReference type="ARBA" id="ARBA00022723"/>
    </source>
</evidence>
<dbReference type="InterPro" id="IPR050963">
    <property type="entry name" value="Sirohydro_Cobaltochel/CbiX"/>
</dbReference>